<dbReference type="GO" id="GO:0003824">
    <property type="term" value="F:catalytic activity"/>
    <property type="evidence" value="ECO:0007669"/>
    <property type="project" value="InterPro"/>
</dbReference>
<evidence type="ECO:0000313" key="1">
    <source>
        <dbReference type="EMBL" id="OGC45127.1"/>
    </source>
</evidence>
<protein>
    <recommendedName>
        <fullName evidence="3">HhH-GPD domain-containing protein</fullName>
    </recommendedName>
</protein>
<evidence type="ECO:0008006" key="3">
    <source>
        <dbReference type="Google" id="ProtNLM"/>
    </source>
</evidence>
<dbReference type="EMBL" id="MEUV01000051">
    <property type="protein sequence ID" value="OGC45127.1"/>
    <property type="molecule type" value="Genomic_DNA"/>
</dbReference>
<organism evidence="1 2">
    <name type="scientific">candidate division WWE3 bacterium RBG_19FT_COMBO_34_6</name>
    <dbReference type="NCBI Taxonomy" id="1802612"/>
    <lineage>
        <taxon>Bacteria</taxon>
        <taxon>Katanobacteria</taxon>
    </lineage>
</organism>
<dbReference type="SUPFAM" id="SSF48150">
    <property type="entry name" value="DNA-glycosylase"/>
    <property type="match status" value="1"/>
</dbReference>
<dbReference type="GO" id="GO:0006281">
    <property type="term" value="P:DNA repair"/>
    <property type="evidence" value="ECO:0007669"/>
    <property type="project" value="InterPro"/>
</dbReference>
<sequence length="317" mass="37454">MAKIDKERLYNIANVIAKRPSLKPFDFAEGEYPSIDNNIYHVLHYFFFWVLMEWGFWYLKGNKYEQPLYGSLDGKKLKGDNLLTALLSKKFLSDPYFFNLEHQTFMSWDTFVEMFSDDNGPVTNLASLKRYNMMNAMSLWFLNHNTPEQLLSEVNRRSRPLKEFRKVTKKIPGFDKDPLEKRSLLLAMVLNNRPEKFLRISDGEELPAIVDYHLMRMVLRTGIVLPNSLERYFLERRLLIPNVMIFFGEGIRRKTYDAVNLLPSLSDRDMSTIDYALWEGRRYCPEMQKPDCAECIFDSVCAKEVDLFQPVYITDFF</sequence>
<name>A0A1F4UJM0_UNCKA</name>
<evidence type="ECO:0000313" key="2">
    <source>
        <dbReference type="Proteomes" id="UP000178615"/>
    </source>
</evidence>
<dbReference type="InterPro" id="IPR023170">
    <property type="entry name" value="HhH_base_excis_C"/>
</dbReference>
<reference evidence="1 2" key="1">
    <citation type="journal article" date="2016" name="Nat. Commun.">
        <title>Thousands of microbial genomes shed light on interconnected biogeochemical processes in an aquifer system.</title>
        <authorList>
            <person name="Anantharaman K."/>
            <person name="Brown C.T."/>
            <person name="Hug L.A."/>
            <person name="Sharon I."/>
            <person name="Castelle C.J."/>
            <person name="Probst A.J."/>
            <person name="Thomas B.C."/>
            <person name="Singh A."/>
            <person name="Wilkins M.J."/>
            <person name="Karaoz U."/>
            <person name="Brodie E.L."/>
            <person name="Williams K.H."/>
            <person name="Hubbard S.S."/>
            <person name="Banfield J.F."/>
        </authorList>
    </citation>
    <scope>NUCLEOTIDE SEQUENCE [LARGE SCALE GENOMIC DNA]</scope>
</reference>
<dbReference type="Gene3D" id="1.10.1670.10">
    <property type="entry name" value="Helix-hairpin-Helix base-excision DNA repair enzymes (C-terminal)"/>
    <property type="match status" value="1"/>
</dbReference>
<comment type="caution">
    <text evidence="1">The sequence shown here is derived from an EMBL/GenBank/DDBJ whole genome shotgun (WGS) entry which is preliminary data.</text>
</comment>
<proteinExistence type="predicted"/>
<dbReference type="InterPro" id="IPR011257">
    <property type="entry name" value="DNA_glycosylase"/>
</dbReference>
<accession>A0A1F4UJM0</accession>
<dbReference type="AlphaFoldDB" id="A0A1F4UJM0"/>
<dbReference type="Proteomes" id="UP000178615">
    <property type="component" value="Unassembled WGS sequence"/>
</dbReference>
<gene>
    <name evidence="1" type="ORF">A2V49_04725</name>
</gene>